<comment type="caution">
    <text evidence="2">The sequence shown here is derived from an EMBL/GenBank/DDBJ whole genome shotgun (WGS) entry which is preliminary data.</text>
</comment>
<sequence length="372" mass="37283">MNEDARAREPEEEHPEVIDQTVTVEGSQNTTVVAGRDAHVVVGPPSALARAELVRYLAPFLLPVLLLLTFGQQLGLPGRIAIAVATTAWMAWSTARDTYLRLVQRIALPVIAVAYTTSLTVSTAIPAIPTPLQIAVPAILWITAAVITLRLIESESRPRAAQQYMGVALIGAGVALINLAATVILGGYTLPGFAGIAVAAAGIGLGAALILDAETLFGAAMIGLGLAGIGAGAALILDAEILFGAAMIGLGLAGIGLGAVLILDAEILFGPAAISYGLAGIGLGAAMILDAEILFGVAMIGIGFATSGFGVAIILDAQTLGWIAMIGGGIAASGFGTAMILDAEILFGVAMIGGGLAASGFGVALIADGRSS</sequence>
<feature type="transmembrane region" description="Helical" evidence="1">
    <location>
        <begin position="192"/>
        <end position="211"/>
    </location>
</feature>
<feature type="transmembrane region" description="Helical" evidence="1">
    <location>
        <begin position="322"/>
        <end position="341"/>
    </location>
</feature>
<protein>
    <submittedName>
        <fullName evidence="2">Uncharacterized protein</fullName>
    </submittedName>
</protein>
<dbReference type="EMBL" id="JBIRXV010000001">
    <property type="protein sequence ID" value="MFI2319907.1"/>
    <property type="molecule type" value="Genomic_DNA"/>
</dbReference>
<proteinExistence type="predicted"/>
<feature type="transmembrane region" description="Helical" evidence="1">
    <location>
        <begin position="134"/>
        <end position="152"/>
    </location>
</feature>
<feature type="transmembrane region" description="Helical" evidence="1">
    <location>
        <begin position="347"/>
        <end position="367"/>
    </location>
</feature>
<reference evidence="2 3" key="1">
    <citation type="submission" date="2024-10" db="EMBL/GenBank/DDBJ databases">
        <title>The Natural Products Discovery Center: Release of the First 8490 Sequenced Strains for Exploring Actinobacteria Biosynthetic Diversity.</title>
        <authorList>
            <person name="Kalkreuter E."/>
            <person name="Kautsar S.A."/>
            <person name="Yang D."/>
            <person name="Bader C.D."/>
            <person name="Teijaro C.N."/>
            <person name="Fluegel L."/>
            <person name="Davis C.M."/>
            <person name="Simpson J.R."/>
            <person name="Lauterbach L."/>
            <person name="Steele A.D."/>
            <person name="Gui C."/>
            <person name="Meng S."/>
            <person name="Li G."/>
            <person name="Viehrig K."/>
            <person name="Ye F."/>
            <person name="Su P."/>
            <person name="Kiefer A.F."/>
            <person name="Nichols A."/>
            <person name="Cepeda A.J."/>
            <person name="Yan W."/>
            <person name="Fan B."/>
            <person name="Jiang Y."/>
            <person name="Adhikari A."/>
            <person name="Zheng C.-J."/>
            <person name="Schuster L."/>
            <person name="Cowan T.M."/>
            <person name="Smanski M.J."/>
            <person name="Chevrette M.G."/>
            <person name="De Carvalho L.P.S."/>
            <person name="Shen B."/>
        </authorList>
    </citation>
    <scope>NUCLEOTIDE SEQUENCE [LARGE SCALE GENOMIC DNA]</scope>
    <source>
        <strain evidence="2 3">NPDC019626</strain>
    </source>
</reference>
<feature type="transmembrane region" description="Helical" evidence="1">
    <location>
        <begin position="216"/>
        <end position="236"/>
    </location>
</feature>
<name>A0ABW7WA92_9NOCA</name>
<feature type="transmembrane region" description="Helical" evidence="1">
    <location>
        <begin position="242"/>
        <end position="263"/>
    </location>
</feature>
<dbReference type="RefSeq" id="WP_396945446.1">
    <property type="nucleotide sequence ID" value="NZ_JBIRXV010000001.1"/>
</dbReference>
<evidence type="ECO:0000313" key="2">
    <source>
        <dbReference type="EMBL" id="MFI2319907.1"/>
    </source>
</evidence>
<gene>
    <name evidence="2" type="ORF">ACH47G_05405</name>
</gene>
<dbReference type="Proteomes" id="UP001611450">
    <property type="component" value="Unassembled WGS sequence"/>
</dbReference>
<feature type="transmembrane region" description="Helical" evidence="1">
    <location>
        <begin position="164"/>
        <end position="186"/>
    </location>
</feature>
<keyword evidence="1" id="KW-0472">Membrane</keyword>
<keyword evidence="1" id="KW-1133">Transmembrane helix</keyword>
<feature type="transmembrane region" description="Helical" evidence="1">
    <location>
        <begin position="293"/>
        <end position="315"/>
    </location>
</feature>
<organism evidence="2 3">
    <name type="scientific">Nocardia beijingensis</name>
    <dbReference type="NCBI Taxonomy" id="95162"/>
    <lineage>
        <taxon>Bacteria</taxon>
        <taxon>Bacillati</taxon>
        <taxon>Actinomycetota</taxon>
        <taxon>Actinomycetes</taxon>
        <taxon>Mycobacteriales</taxon>
        <taxon>Nocardiaceae</taxon>
        <taxon>Nocardia</taxon>
    </lineage>
</organism>
<evidence type="ECO:0000313" key="3">
    <source>
        <dbReference type="Proteomes" id="UP001611450"/>
    </source>
</evidence>
<feature type="transmembrane region" description="Helical" evidence="1">
    <location>
        <begin position="106"/>
        <end position="128"/>
    </location>
</feature>
<keyword evidence="1" id="KW-0812">Transmembrane</keyword>
<evidence type="ECO:0000256" key="1">
    <source>
        <dbReference type="SAM" id="Phobius"/>
    </source>
</evidence>
<feature type="transmembrane region" description="Helical" evidence="1">
    <location>
        <begin position="268"/>
        <end position="287"/>
    </location>
</feature>
<keyword evidence="3" id="KW-1185">Reference proteome</keyword>
<accession>A0ABW7WA92</accession>